<dbReference type="EMBL" id="CP002987">
    <property type="protein sequence ID" value="AFA50210.1"/>
    <property type="molecule type" value="Genomic_DNA"/>
</dbReference>
<dbReference type="HOGENOM" id="CLU_2784364_0_0_9"/>
<evidence type="ECO:0000313" key="2">
    <source>
        <dbReference type="Proteomes" id="UP000007177"/>
    </source>
</evidence>
<sequence length="68" mass="8356">MDIKEFYFQNILEEEYHYRFYDSIKNVNAIYNIFSGYEEVDDYKFEVYDTEEAITKFRELCQPDVNIG</sequence>
<dbReference type="STRING" id="931626.Awo_c34860"/>
<dbReference type="RefSeq" id="WP_014357794.1">
    <property type="nucleotide sequence ID" value="NC_016894.1"/>
</dbReference>
<reference evidence="1 2" key="2">
    <citation type="journal article" date="2012" name="PLoS ONE">
        <title>An ancient pathway combining carbon dioxide fixation with the generation and utilization of a sodium ion gradient for ATP synthesis.</title>
        <authorList>
            <person name="Poehlein A."/>
            <person name="Schmidt S."/>
            <person name="Kaster A.K."/>
            <person name="Goenrich M."/>
            <person name="Vollmers J."/>
            <person name="Thurmer A."/>
            <person name="Bertsch J."/>
            <person name="Schuchmann K."/>
            <person name="Voigt B."/>
            <person name="Hecker M."/>
            <person name="Daniel R."/>
            <person name="Thauer R.K."/>
            <person name="Gottschalk G."/>
            <person name="Muller V."/>
        </authorList>
    </citation>
    <scope>NUCLEOTIDE SEQUENCE [LARGE SCALE GENOMIC DNA]</scope>
    <source>
        <strain evidence="2">ATCC 29683 / DSM 1030 / JCM 2381 / KCTC 1655 / WB1</strain>
    </source>
</reference>
<keyword evidence="2" id="KW-1185">Reference proteome</keyword>
<dbReference type="KEGG" id="awo:Awo_c34860"/>
<evidence type="ECO:0000313" key="1">
    <source>
        <dbReference type="EMBL" id="AFA50210.1"/>
    </source>
</evidence>
<name>H6LC95_ACEWD</name>
<dbReference type="AlphaFoldDB" id="H6LC95"/>
<dbReference type="Proteomes" id="UP000007177">
    <property type="component" value="Chromosome"/>
</dbReference>
<reference evidence="2" key="1">
    <citation type="submission" date="2011-07" db="EMBL/GenBank/DDBJ databases">
        <title>Complete genome sequence of Acetobacterium woodii.</title>
        <authorList>
            <person name="Poehlein A."/>
            <person name="Schmidt S."/>
            <person name="Kaster A.-K."/>
            <person name="Goenrich M."/>
            <person name="Vollmers J."/>
            <person name="Thuermer A."/>
            <person name="Gottschalk G."/>
            <person name="Thauer R.K."/>
            <person name="Daniel R."/>
            <person name="Mueller V."/>
        </authorList>
    </citation>
    <scope>NUCLEOTIDE SEQUENCE [LARGE SCALE GENOMIC DNA]</scope>
    <source>
        <strain evidence="2">ATCC 29683 / DSM 1030 / JCM 2381 / KCTC 1655 / WB1</strain>
    </source>
</reference>
<accession>H6LC95</accession>
<organism evidence="1 2">
    <name type="scientific">Acetobacterium woodii (strain ATCC 29683 / DSM 1030 / JCM 2381 / KCTC 1655 / WB1)</name>
    <dbReference type="NCBI Taxonomy" id="931626"/>
    <lineage>
        <taxon>Bacteria</taxon>
        <taxon>Bacillati</taxon>
        <taxon>Bacillota</taxon>
        <taxon>Clostridia</taxon>
        <taxon>Eubacteriales</taxon>
        <taxon>Eubacteriaceae</taxon>
        <taxon>Acetobacterium</taxon>
    </lineage>
</organism>
<protein>
    <submittedName>
        <fullName evidence="1">Uncharacterized protein</fullName>
    </submittedName>
</protein>
<gene>
    <name evidence="1" type="ordered locus">Awo_c34860</name>
</gene>
<proteinExistence type="predicted"/>